<feature type="compositionally biased region" description="Basic and acidic residues" evidence="1">
    <location>
        <begin position="1"/>
        <end position="25"/>
    </location>
</feature>
<keyword evidence="3" id="KW-1185">Reference proteome</keyword>
<feature type="region of interest" description="Disordered" evidence="1">
    <location>
        <begin position="1"/>
        <end position="28"/>
    </location>
</feature>
<dbReference type="AlphaFoldDB" id="B4HF73"/>
<protein>
    <submittedName>
        <fullName evidence="2">GM24143</fullName>
    </submittedName>
</protein>
<dbReference type="HOGENOM" id="CLU_2981269_0_0_1"/>
<reference evidence="2 3" key="1">
    <citation type="journal article" date="2007" name="Nature">
        <title>Evolution of genes and genomes on the Drosophila phylogeny.</title>
        <authorList>
            <consortium name="Drosophila 12 Genomes Consortium"/>
            <person name="Clark A.G."/>
            <person name="Eisen M.B."/>
            <person name="Smith D.R."/>
            <person name="Bergman C.M."/>
            <person name="Oliver B."/>
            <person name="Markow T.A."/>
            <person name="Kaufman T.C."/>
            <person name="Kellis M."/>
            <person name="Gelbart W."/>
            <person name="Iyer V.N."/>
            <person name="Pollard D.A."/>
            <person name="Sackton T.B."/>
            <person name="Larracuente A.M."/>
            <person name="Singh N.D."/>
            <person name="Abad J.P."/>
            <person name="Abt D.N."/>
            <person name="Adryan B."/>
            <person name="Aguade M."/>
            <person name="Akashi H."/>
            <person name="Anderson W.W."/>
            <person name="Aquadro C.F."/>
            <person name="Ardell D.H."/>
            <person name="Arguello R."/>
            <person name="Artieri C.G."/>
            <person name="Barbash D.A."/>
            <person name="Barker D."/>
            <person name="Barsanti P."/>
            <person name="Batterham P."/>
            <person name="Batzoglou S."/>
            <person name="Begun D."/>
            <person name="Bhutkar A."/>
            <person name="Blanco E."/>
            <person name="Bosak S.A."/>
            <person name="Bradley R.K."/>
            <person name="Brand A.D."/>
            <person name="Brent M.R."/>
            <person name="Brooks A.N."/>
            <person name="Brown R.H."/>
            <person name="Butlin R.K."/>
            <person name="Caggese C."/>
            <person name="Calvi B.R."/>
            <person name="Bernardo de Carvalho A."/>
            <person name="Caspi A."/>
            <person name="Castrezana S."/>
            <person name="Celniker S.E."/>
            <person name="Chang J.L."/>
            <person name="Chapple C."/>
            <person name="Chatterji S."/>
            <person name="Chinwalla A."/>
            <person name="Civetta A."/>
            <person name="Clifton S.W."/>
            <person name="Comeron J.M."/>
            <person name="Costello J.C."/>
            <person name="Coyne J.A."/>
            <person name="Daub J."/>
            <person name="David R.G."/>
            <person name="Delcher A.L."/>
            <person name="Delehaunty K."/>
            <person name="Do C.B."/>
            <person name="Ebling H."/>
            <person name="Edwards K."/>
            <person name="Eickbush T."/>
            <person name="Evans J.D."/>
            <person name="Filipski A."/>
            <person name="Findeiss S."/>
            <person name="Freyhult E."/>
            <person name="Fulton L."/>
            <person name="Fulton R."/>
            <person name="Garcia A.C."/>
            <person name="Gardiner A."/>
            <person name="Garfield D.A."/>
            <person name="Garvin B.E."/>
            <person name="Gibson G."/>
            <person name="Gilbert D."/>
            <person name="Gnerre S."/>
            <person name="Godfrey J."/>
            <person name="Good R."/>
            <person name="Gotea V."/>
            <person name="Gravely B."/>
            <person name="Greenberg A.J."/>
            <person name="Griffiths-Jones S."/>
            <person name="Gross S."/>
            <person name="Guigo R."/>
            <person name="Gustafson E.A."/>
            <person name="Haerty W."/>
            <person name="Hahn M.W."/>
            <person name="Halligan D.L."/>
            <person name="Halpern A.L."/>
            <person name="Halter G.M."/>
            <person name="Han M.V."/>
            <person name="Heger A."/>
            <person name="Hillier L."/>
            <person name="Hinrichs A.S."/>
            <person name="Holmes I."/>
            <person name="Hoskins R.A."/>
            <person name="Hubisz M.J."/>
            <person name="Hultmark D."/>
            <person name="Huntley M.A."/>
            <person name="Jaffe D.B."/>
            <person name="Jagadeeshan S."/>
            <person name="Jeck W.R."/>
            <person name="Johnson J."/>
            <person name="Jones C.D."/>
            <person name="Jordan W.C."/>
            <person name="Karpen G.H."/>
            <person name="Kataoka E."/>
            <person name="Keightley P.D."/>
            <person name="Kheradpour P."/>
            <person name="Kirkness E.F."/>
            <person name="Koerich L.B."/>
            <person name="Kristiansen K."/>
            <person name="Kudrna D."/>
            <person name="Kulathinal R.J."/>
            <person name="Kumar S."/>
            <person name="Kwok R."/>
            <person name="Lander E."/>
            <person name="Langley C.H."/>
            <person name="Lapoint R."/>
            <person name="Lazzaro B.P."/>
            <person name="Lee S.J."/>
            <person name="Levesque L."/>
            <person name="Li R."/>
            <person name="Lin C.F."/>
            <person name="Lin M.F."/>
            <person name="Lindblad-Toh K."/>
            <person name="Llopart A."/>
            <person name="Long M."/>
            <person name="Low L."/>
            <person name="Lozovsky E."/>
            <person name="Lu J."/>
            <person name="Luo M."/>
            <person name="Machado C.A."/>
            <person name="Makalowski W."/>
            <person name="Marzo M."/>
            <person name="Matsuda M."/>
            <person name="Matzkin L."/>
            <person name="McAllister B."/>
            <person name="McBride C.S."/>
            <person name="McKernan B."/>
            <person name="McKernan K."/>
            <person name="Mendez-Lago M."/>
            <person name="Minx P."/>
            <person name="Mollenhauer M.U."/>
            <person name="Montooth K."/>
            <person name="Mount S.M."/>
            <person name="Mu X."/>
            <person name="Myers E."/>
            <person name="Negre B."/>
            <person name="Newfeld S."/>
            <person name="Nielsen R."/>
            <person name="Noor M.A."/>
            <person name="O'Grady P."/>
            <person name="Pachter L."/>
            <person name="Papaceit M."/>
            <person name="Parisi M.J."/>
            <person name="Parisi M."/>
            <person name="Parts L."/>
            <person name="Pedersen J.S."/>
            <person name="Pesole G."/>
            <person name="Phillippy A.M."/>
            <person name="Ponting C.P."/>
            <person name="Pop M."/>
            <person name="Porcelli D."/>
            <person name="Powell J.R."/>
            <person name="Prohaska S."/>
            <person name="Pruitt K."/>
            <person name="Puig M."/>
            <person name="Quesneville H."/>
            <person name="Ram K.R."/>
            <person name="Rand D."/>
            <person name="Rasmussen M.D."/>
            <person name="Reed L.K."/>
            <person name="Reenan R."/>
            <person name="Reily A."/>
            <person name="Remington K.A."/>
            <person name="Rieger T.T."/>
            <person name="Ritchie M.G."/>
            <person name="Robin C."/>
            <person name="Rogers Y.H."/>
            <person name="Rohde C."/>
            <person name="Rozas J."/>
            <person name="Rubenfield M.J."/>
            <person name="Ruiz A."/>
            <person name="Russo S."/>
            <person name="Salzberg S.L."/>
            <person name="Sanchez-Gracia A."/>
            <person name="Saranga D.J."/>
            <person name="Sato H."/>
            <person name="Schaeffer S.W."/>
            <person name="Schatz M.C."/>
            <person name="Schlenke T."/>
            <person name="Schwartz R."/>
            <person name="Segarra C."/>
            <person name="Singh R.S."/>
            <person name="Sirot L."/>
            <person name="Sirota M."/>
            <person name="Sisneros N.B."/>
            <person name="Smith C.D."/>
            <person name="Smith T.F."/>
            <person name="Spieth J."/>
            <person name="Stage D.E."/>
            <person name="Stark A."/>
            <person name="Stephan W."/>
            <person name="Strausberg R.L."/>
            <person name="Strempel S."/>
            <person name="Sturgill D."/>
            <person name="Sutton G."/>
            <person name="Sutton G.G."/>
            <person name="Tao W."/>
            <person name="Teichmann S."/>
            <person name="Tobari Y.N."/>
            <person name="Tomimura Y."/>
            <person name="Tsolas J.M."/>
            <person name="Valente V.L."/>
            <person name="Venter E."/>
            <person name="Venter J.C."/>
            <person name="Vicario S."/>
            <person name="Vieira F.G."/>
            <person name="Vilella A.J."/>
            <person name="Villasante A."/>
            <person name="Walenz B."/>
            <person name="Wang J."/>
            <person name="Wasserman M."/>
            <person name="Watts T."/>
            <person name="Wilson D."/>
            <person name="Wilson R.K."/>
            <person name="Wing R.A."/>
            <person name="Wolfner M.F."/>
            <person name="Wong A."/>
            <person name="Wong G.K."/>
            <person name="Wu C.I."/>
            <person name="Wu G."/>
            <person name="Yamamoto D."/>
            <person name="Yang H.P."/>
            <person name="Yang S.P."/>
            <person name="Yorke J.A."/>
            <person name="Yoshida K."/>
            <person name="Zdobnov E."/>
            <person name="Zhang P."/>
            <person name="Zhang Y."/>
            <person name="Zimin A.V."/>
            <person name="Baldwin J."/>
            <person name="Abdouelleil A."/>
            <person name="Abdulkadir J."/>
            <person name="Abebe A."/>
            <person name="Abera B."/>
            <person name="Abreu J."/>
            <person name="Acer S.C."/>
            <person name="Aftuck L."/>
            <person name="Alexander A."/>
            <person name="An P."/>
            <person name="Anderson E."/>
            <person name="Anderson S."/>
            <person name="Arachi H."/>
            <person name="Azer M."/>
            <person name="Bachantsang P."/>
            <person name="Barry A."/>
            <person name="Bayul T."/>
            <person name="Berlin A."/>
            <person name="Bessette D."/>
            <person name="Bloom T."/>
            <person name="Blye J."/>
            <person name="Boguslavskiy L."/>
            <person name="Bonnet C."/>
            <person name="Boukhgalter B."/>
            <person name="Bourzgui I."/>
            <person name="Brown A."/>
            <person name="Cahill P."/>
            <person name="Channer S."/>
            <person name="Cheshatsang Y."/>
            <person name="Chuda L."/>
            <person name="Citroen M."/>
            <person name="Collymore A."/>
            <person name="Cooke P."/>
            <person name="Costello M."/>
            <person name="D'Aco K."/>
            <person name="Daza R."/>
            <person name="De Haan G."/>
            <person name="DeGray S."/>
            <person name="DeMaso C."/>
            <person name="Dhargay N."/>
            <person name="Dooley K."/>
            <person name="Dooley E."/>
            <person name="Doricent M."/>
            <person name="Dorje P."/>
            <person name="Dorjee K."/>
            <person name="Dupes A."/>
            <person name="Elong R."/>
            <person name="Falk J."/>
            <person name="Farina A."/>
            <person name="Faro S."/>
            <person name="Ferguson D."/>
            <person name="Fisher S."/>
            <person name="Foley C.D."/>
            <person name="Franke A."/>
            <person name="Friedrich D."/>
            <person name="Gadbois L."/>
            <person name="Gearin G."/>
            <person name="Gearin C.R."/>
            <person name="Giannoukos G."/>
            <person name="Goode T."/>
            <person name="Graham J."/>
            <person name="Grandbois E."/>
            <person name="Grewal S."/>
            <person name="Gyaltsen K."/>
            <person name="Hafez N."/>
            <person name="Hagos B."/>
            <person name="Hall J."/>
            <person name="Henson C."/>
            <person name="Hollinger A."/>
            <person name="Honan T."/>
            <person name="Huard M.D."/>
            <person name="Hughes L."/>
            <person name="Hurhula B."/>
            <person name="Husby M.E."/>
            <person name="Kamat A."/>
            <person name="Kanga B."/>
            <person name="Kashin S."/>
            <person name="Khazanovich D."/>
            <person name="Kisner P."/>
            <person name="Lance K."/>
            <person name="Lara M."/>
            <person name="Lee W."/>
            <person name="Lennon N."/>
            <person name="Letendre F."/>
            <person name="LeVine R."/>
            <person name="Lipovsky A."/>
            <person name="Liu X."/>
            <person name="Liu J."/>
            <person name="Liu S."/>
            <person name="Lokyitsang T."/>
            <person name="Lokyitsang Y."/>
            <person name="Lubonja R."/>
            <person name="Lui A."/>
            <person name="MacDonald P."/>
            <person name="Magnisalis V."/>
            <person name="Maru K."/>
            <person name="Matthews C."/>
            <person name="McCusker W."/>
            <person name="McDonough S."/>
            <person name="Mehta T."/>
            <person name="Meldrim J."/>
            <person name="Meneus L."/>
            <person name="Mihai O."/>
            <person name="Mihalev A."/>
            <person name="Mihova T."/>
            <person name="Mittelman R."/>
            <person name="Mlenga V."/>
            <person name="Montmayeur A."/>
            <person name="Mulrain L."/>
            <person name="Navidi A."/>
            <person name="Naylor J."/>
            <person name="Negash T."/>
            <person name="Nguyen T."/>
            <person name="Nguyen N."/>
            <person name="Nicol R."/>
            <person name="Norbu C."/>
            <person name="Norbu N."/>
            <person name="Novod N."/>
            <person name="O'Neill B."/>
            <person name="Osman S."/>
            <person name="Markiewicz E."/>
            <person name="Oyono O.L."/>
            <person name="Patti C."/>
            <person name="Phunkhang P."/>
            <person name="Pierre F."/>
            <person name="Priest M."/>
            <person name="Raghuraman S."/>
            <person name="Rege F."/>
            <person name="Reyes R."/>
            <person name="Rise C."/>
            <person name="Rogov P."/>
            <person name="Ross K."/>
            <person name="Ryan E."/>
            <person name="Settipalli S."/>
            <person name="Shea T."/>
            <person name="Sherpa N."/>
            <person name="Shi L."/>
            <person name="Shih D."/>
            <person name="Sparrow T."/>
            <person name="Spaulding J."/>
            <person name="Stalker J."/>
            <person name="Stange-Thomann N."/>
            <person name="Stavropoulos S."/>
            <person name="Stone C."/>
            <person name="Strader C."/>
            <person name="Tesfaye S."/>
            <person name="Thomson T."/>
            <person name="Thoulutsang Y."/>
            <person name="Thoulutsang D."/>
            <person name="Topham K."/>
            <person name="Topping I."/>
            <person name="Tsamla T."/>
            <person name="Vassiliev H."/>
            <person name="Vo A."/>
            <person name="Wangchuk T."/>
            <person name="Wangdi T."/>
            <person name="Weiand M."/>
            <person name="Wilkinson J."/>
            <person name="Wilson A."/>
            <person name="Yadav S."/>
            <person name="Young G."/>
            <person name="Yu Q."/>
            <person name="Zembek L."/>
            <person name="Zhong D."/>
            <person name="Zimmer A."/>
            <person name="Zwirko Z."/>
            <person name="Jaffe D.B."/>
            <person name="Alvarez P."/>
            <person name="Brockman W."/>
            <person name="Butler J."/>
            <person name="Chin C."/>
            <person name="Gnerre S."/>
            <person name="Grabherr M."/>
            <person name="Kleber M."/>
            <person name="Mauceli E."/>
            <person name="MacCallum I."/>
        </authorList>
    </citation>
    <scope>NUCLEOTIDE SEQUENCE [LARGE SCALE GENOMIC DNA]</scope>
    <source>
        <strain evidence="3">Rob3c / Tucson 14021-0248.25</strain>
    </source>
</reference>
<evidence type="ECO:0000256" key="1">
    <source>
        <dbReference type="SAM" id="MobiDB-lite"/>
    </source>
</evidence>
<dbReference type="EMBL" id="CH480815">
    <property type="protein sequence ID" value="EDW42247.1"/>
    <property type="molecule type" value="Genomic_DNA"/>
</dbReference>
<organism evidence="3">
    <name type="scientific">Drosophila sechellia</name>
    <name type="common">Fruit fly</name>
    <dbReference type="NCBI Taxonomy" id="7238"/>
    <lineage>
        <taxon>Eukaryota</taxon>
        <taxon>Metazoa</taxon>
        <taxon>Ecdysozoa</taxon>
        <taxon>Arthropoda</taxon>
        <taxon>Hexapoda</taxon>
        <taxon>Insecta</taxon>
        <taxon>Pterygota</taxon>
        <taxon>Neoptera</taxon>
        <taxon>Endopterygota</taxon>
        <taxon>Diptera</taxon>
        <taxon>Brachycera</taxon>
        <taxon>Muscomorpha</taxon>
        <taxon>Ephydroidea</taxon>
        <taxon>Drosophilidae</taxon>
        <taxon>Drosophila</taxon>
        <taxon>Sophophora</taxon>
    </lineage>
</organism>
<proteinExistence type="predicted"/>
<name>B4HF73_DROSE</name>
<evidence type="ECO:0000313" key="3">
    <source>
        <dbReference type="Proteomes" id="UP000001292"/>
    </source>
</evidence>
<gene>
    <name evidence="2" type="primary">Dsec\GM24143</name>
    <name evidence="2" type="ORF">Dsec_GM24143</name>
</gene>
<sequence>MGCNGEHHQLIDGPISKDAKVREPSSQRLGMRHGVWSLESGVWRGSGAAAVGHVGQHH</sequence>
<dbReference type="Proteomes" id="UP000001292">
    <property type="component" value="Unassembled WGS sequence"/>
</dbReference>
<accession>B4HF73</accession>
<evidence type="ECO:0000313" key="2">
    <source>
        <dbReference type="EMBL" id="EDW42247.1"/>
    </source>
</evidence>